<evidence type="ECO:0000256" key="2">
    <source>
        <dbReference type="ARBA" id="ARBA00022692"/>
    </source>
</evidence>
<keyword evidence="2 5" id="KW-0812">Transmembrane</keyword>
<keyword evidence="3 5" id="KW-1133">Transmembrane helix</keyword>
<dbReference type="PANTHER" id="PTHR37422">
    <property type="entry name" value="TEICHURONIC ACID BIOSYNTHESIS PROTEIN TUAE"/>
    <property type="match status" value="1"/>
</dbReference>
<accession>A0ABT7NHI9</accession>
<feature type="transmembrane region" description="Helical" evidence="5">
    <location>
        <begin position="229"/>
        <end position="248"/>
    </location>
</feature>
<dbReference type="GO" id="GO:0016874">
    <property type="term" value="F:ligase activity"/>
    <property type="evidence" value="ECO:0007669"/>
    <property type="project" value="UniProtKB-KW"/>
</dbReference>
<feature type="transmembrane region" description="Helical" evidence="5">
    <location>
        <begin position="12"/>
        <end position="32"/>
    </location>
</feature>
<evidence type="ECO:0000313" key="8">
    <source>
        <dbReference type="Proteomes" id="UP001170954"/>
    </source>
</evidence>
<feature type="transmembrane region" description="Helical" evidence="5">
    <location>
        <begin position="300"/>
        <end position="318"/>
    </location>
</feature>
<reference evidence="7" key="1">
    <citation type="submission" date="2020-06" db="EMBL/GenBank/DDBJ databases">
        <authorList>
            <person name="Dong N."/>
        </authorList>
    </citation>
    <scope>NUCLEOTIDE SEQUENCE</scope>
    <source>
        <strain evidence="7">R1692</strain>
    </source>
</reference>
<comment type="subcellular location">
    <subcellularLocation>
        <location evidence="1">Membrane</location>
        <topology evidence="1">Multi-pass membrane protein</topology>
    </subcellularLocation>
</comment>
<dbReference type="RefSeq" id="WP_286650022.1">
    <property type="nucleotide sequence ID" value="NZ_JACAGK010000001.1"/>
</dbReference>
<feature type="transmembrane region" description="Helical" evidence="5">
    <location>
        <begin position="114"/>
        <end position="135"/>
    </location>
</feature>
<dbReference type="Pfam" id="PF04932">
    <property type="entry name" value="Wzy_C"/>
    <property type="match status" value="1"/>
</dbReference>
<keyword evidence="8" id="KW-1185">Reference proteome</keyword>
<feature type="transmembrane region" description="Helical" evidence="5">
    <location>
        <begin position="255"/>
        <end position="271"/>
    </location>
</feature>
<evidence type="ECO:0000313" key="7">
    <source>
        <dbReference type="EMBL" id="MDM1046656.1"/>
    </source>
</evidence>
<keyword evidence="4 5" id="KW-0472">Membrane</keyword>
<feature type="transmembrane region" description="Helical" evidence="5">
    <location>
        <begin position="38"/>
        <end position="56"/>
    </location>
</feature>
<feature type="transmembrane region" description="Helical" evidence="5">
    <location>
        <begin position="86"/>
        <end position="107"/>
    </location>
</feature>
<dbReference type="Proteomes" id="UP001170954">
    <property type="component" value="Unassembled WGS sequence"/>
</dbReference>
<feature type="transmembrane region" description="Helical" evidence="5">
    <location>
        <begin position="385"/>
        <end position="413"/>
    </location>
</feature>
<feature type="transmembrane region" description="Helical" evidence="5">
    <location>
        <begin position="174"/>
        <end position="192"/>
    </location>
</feature>
<dbReference type="InterPro" id="IPR007016">
    <property type="entry name" value="O-antigen_ligase-rel_domated"/>
</dbReference>
<organism evidence="7 8">
    <name type="scientific">Sphingobacterium hotanense</name>
    <dbReference type="NCBI Taxonomy" id="649196"/>
    <lineage>
        <taxon>Bacteria</taxon>
        <taxon>Pseudomonadati</taxon>
        <taxon>Bacteroidota</taxon>
        <taxon>Sphingobacteriia</taxon>
        <taxon>Sphingobacteriales</taxon>
        <taxon>Sphingobacteriaceae</taxon>
        <taxon>Sphingobacterium</taxon>
    </lineage>
</organism>
<protein>
    <submittedName>
        <fullName evidence="7">O-antigen ligase family protein</fullName>
    </submittedName>
</protein>
<dbReference type="InterPro" id="IPR051533">
    <property type="entry name" value="WaaL-like"/>
</dbReference>
<proteinExistence type="predicted"/>
<evidence type="ECO:0000256" key="4">
    <source>
        <dbReference type="ARBA" id="ARBA00023136"/>
    </source>
</evidence>
<gene>
    <name evidence="7" type="ORF">HX018_00095</name>
</gene>
<comment type="caution">
    <text evidence="7">The sequence shown here is derived from an EMBL/GenBank/DDBJ whole genome shotgun (WGS) entry which is preliminary data.</text>
</comment>
<dbReference type="PANTHER" id="PTHR37422:SF13">
    <property type="entry name" value="LIPOPOLYSACCHARIDE BIOSYNTHESIS PROTEIN PA4999-RELATED"/>
    <property type="match status" value="1"/>
</dbReference>
<reference evidence="7" key="2">
    <citation type="journal article" date="2022" name="Sci. Total Environ.">
        <title>Prevalence, transmission, and molecular epidemiology of tet(X)-positive bacteria among humans, animals, and environmental niches in China: An epidemiological, and genomic-based study.</title>
        <authorList>
            <person name="Dong N."/>
            <person name="Zeng Y."/>
            <person name="Cai C."/>
            <person name="Sun C."/>
            <person name="Lu J."/>
            <person name="Liu C."/>
            <person name="Zhou H."/>
            <person name="Sun Q."/>
            <person name="Shu L."/>
            <person name="Wang H."/>
            <person name="Wang Y."/>
            <person name="Wang S."/>
            <person name="Wu C."/>
            <person name="Chan E.W."/>
            <person name="Chen G."/>
            <person name="Shen Z."/>
            <person name="Chen S."/>
            <person name="Zhang R."/>
        </authorList>
    </citation>
    <scope>NUCLEOTIDE SEQUENCE</scope>
    <source>
        <strain evidence="7">R1692</strain>
    </source>
</reference>
<feature type="transmembrane region" description="Helical" evidence="5">
    <location>
        <begin position="141"/>
        <end position="162"/>
    </location>
</feature>
<name>A0ABT7NHI9_9SPHI</name>
<feature type="transmembrane region" description="Helical" evidence="5">
    <location>
        <begin position="425"/>
        <end position="443"/>
    </location>
</feature>
<keyword evidence="7" id="KW-0436">Ligase</keyword>
<evidence type="ECO:0000256" key="1">
    <source>
        <dbReference type="ARBA" id="ARBA00004141"/>
    </source>
</evidence>
<dbReference type="EMBL" id="JACAGK010000001">
    <property type="protein sequence ID" value="MDM1046656.1"/>
    <property type="molecule type" value="Genomic_DNA"/>
</dbReference>
<feature type="domain" description="O-antigen ligase-related" evidence="6">
    <location>
        <begin position="262"/>
        <end position="400"/>
    </location>
</feature>
<evidence type="ECO:0000259" key="6">
    <source>
        <dbReference type="Pfam" id="PF04932"/>
    </source>
</evidence>
<sequence>MKLNGSKSTLLIPWLLPMLLGLGTILGSALIVEGHVEMAALSFLMPWLVTLGALTVCLPRLSFALLYVSTFLLPGLVRYVDLPIPMGLILDLFILLNFLVLSIRYIAGGGWNKMIWNPFFICCVGWMIYCIFQIVNPYSTISNWATTVRNIGLHIVLFQLLVMFQLNSLKHVEAFLRLWAILVILAAIKALGQKFIGFDGPESHWLYTEGAHTHVIYSGIRYFSFFTDAANFGCHMGFAFVIFSTIAIMDRNNSFRLIYTLAATLALWGMFVSGTRAAIAIPFVGFSVLVLLLKEWKMLFMGAAILLGAFLFFYYTTIGNSIAEIRRMRTAFNFSEDASFQVRLENQAKMSVVLKSLPFGLGLGSSKHTHIQHPLYGTATDSSFVFIWVETGVVGLIFYVGICLLILAYGFYYSLFGINNPKLRIITMACTSGLAGIMVAGYGNEVLHQIPTGQTVYILMGIVMIMPWMEREING</sequence>
<evidence type="ECO:0000256" key="3">
    <source>
        <dbReference type="ARBA" id="ARBA00022989"/>
    </source>
</evidence>
<evidence type="ECO:0000256" key="5">
    <source>
        <dbReference type="SAM" id="Phobius"/>
    </source>
</evidence>